<dbReference type="WBParaSite" id="ES5_v2.g21801.t1">
    <property type="protein sequence ID" value="ES5_v2.g21801.t1"/>
    <property type="gene ID" value="ES5_v2.g21801"/>
</dbReference>
<evidence type="ECO:0000313" key="2">
    <source>
        <dbReference type="WBParaSite" id="ES5_v2.g21801.t1"/>
    </source>
</evidence>
<protein>
    <submittedName>
        <fullName evidence="2">Fibronectin type-III domain-containing protein</fullName>
    </submittedName>
</protein>
<accession>A0AC34FWI0</accession>
<dbReference type="Proteomes" id="UP000887579">
    <property type="component" value="Unplaced"/>
</dbReference>
<sequence length="292" mass="32588">MINSDSEGWVIIDDAIPIKNSTLFQQNQQSRSASNQNKPPESIFTAVIQSLLNTQTEVLRSEASSPVSEEIDTDEKDYYYGEEKEKLVISATSTSTTIPSINLSEINSISSSSSLSFSLVGPPSNVKVQATSNSSAVIQWDFDETNGNADGFIVKYLHEPVTGQNGRDDTSLWRSQTIMDPKARHLELVRLNSHKPYAFCVLSVKQSRLGQCSDPPITVDKLQPTFMVQNLHIQYKTSQSVALQWEYSGPQPIQFYVKQSGQKKYLNQDLVEKRLVAPGIETKVDGNERSFM</sequence>
<reference evidence="2" key="1">
    <citation type="submission" date="2022-11" db="UniProtKB">
        <authorList>
            <consortium name="WormBaseParasite"/>
        </authorList>
    </citation>
    <scope>IDENTIFICATION</scope>
</reference>
<organism evidence="1 2">
    <name type="scientific">Panagrolaimus sp. ES5</name>
    <dbReference type="NCBI Taxonomy" id="591445"/>
    <lineage>
        <taxon>Eukaryota</taxon>
        <taxon>Metazoa</taxon>
        <taxon>Ecdysozoa</taxon>
        <taxon>Nematoda</taxon>
        <taxon>Chromadorea</taxon>
        <taxon>Rhabditida</taxon>
        <taxon>Tylenchina</taxon>
        <taxon>Panagrolaimomorpha</taxon>
        <taxon>Panagrolaimoidea</taxon>
        <taxon>Panagrolaimidae</taxon>
        <taxon>Panagrolaimus</taxon>
    </lineage>
</organism>
<proteinExistence type="predicted"/>
<evidence type="ECO:0000313" key="1">
    <source>
        <dbReference type="Proteomes" id="UP000887579"/>
    </source>
</evidence>
<name>A0AC34FWI0_9BILA</name>